<dbReference type="PANTHER" id="PTHR10795">
    <property type="entry name" value="PROPROTEIN CONVERTASE SUBTILISIN/KEXIN"/>
    <property type="match status" value="1"/>
</dbReference>
<evidence type="ECO:0000259" key="9">
    <source>
        <dbReference type="Pfam" id="PF17766"/>
    </source>
</evidence>
<keyword evidence="11" id="KW-1185">Reference proteome</keyword>
<feature type="domain" description="Peptidase S8/S53" evidence="8">
    <location>
        <begin position="286"/>
        <end position="371"/>
    </location>
</feature>
<comment type="caution">
    <text evidence="7">Lacks conserved residue(s) required for the propagation of feature annotation.</text>
</comment>
<evidence type="ECO:0000259" key="8">
    <source>
        <dbReference type="Pfam" id="PF00082"/>
    </source>
</evidence>
<feature type="domain" description="Subtilisin-like protease fibronectin type-III" evidence="9">
    <location>
        <begin position="428"/>
        <end position="495"/>
    </location>
</feature>
<dbReference type="InterPro" id="IPR041469">
    <property type="entry name" value="Subtilisin-like_FN3"/>
</dbReference>
<dbReference type="PROSITE" id="PS00138">
    <property type="entry name" value="SUBTILASE_SER"/>
    <property type="match status" value="1"/>
</dbReference>
<comment type="subcellular location">
    <subcellularLocation>
        <location evidence="1">Secreted</location>
    </subcellularLocation>
</comment>
<dbReference type="EMBL" id="PKMF04000119">
    <property type="protein sequence ID" value="KAK7849030.1"/>
    <property type="molecule type" value="Genomic_DNA"/>
</dbReference>
<evidence type="ECO:0000256" key="6">
    <source>
        <dbReference type="ARBA" id="ARBA00022825"/>
    </source>
</evidence>
<keyword evidence="6" id="KW-0720">Serine protease</keyword>
<dbReference type="Proteomes" id="UP000237347">
    <property type="component" value="Unassembled WGS sequence"/>
</dbReference>
<dbReference type="GO" id="GO:0004252">
    <property type="term" value="F:serine-type endopeptidase activity"/>
    <property type="evidence" value="ECO:0007669"/>
    <property type="project" value="InterPro"/>
</dbReference>
<feature type="domain" description="Peptidase S8/S53" evidence="8">
    <location>
        <begin position="2"/>
        <end position="282"/>
    </location>
</feature>
<evidence type="ECO:0000256" key="5">
    <source>
        <dbReference type="ARBA" id="ARBA00022801"/>
    </source>
</evidence>
<dbReference type="Gene3D" id="3.40.50.200">
    <property type="entry name" value="Peptidase S8/S53 domain"/>
    <property type="match status" value="2"/>
</dbReference>
<keyword evidence="5" id="KW-0378">Hydrolase</keyword>
<dbReference type="Pfam" id="PF00082">
    <property type="entry name" value="Peptidase_S8"/>
    <property type="match status" value="2"/>
</dbReference>
<gene>
    <name evidence="10" type="primary">SBT4.15_11</name>
    <name evidence="10" type="ORF">CFP56_003869</name>
</gene>
<name>A0AAW0LCM0_QUESU</name>
<keyword evidence="3" id="KW-0645">Protease</keyword>
<dbReference type="AlphaFoldDB" id="A0AAW0LCM0"/>
<dbReference type="PROSITE" id="PS51892">
    <property type="entry name" value="SUBTILASE"/>
    <property type="match status" value="1"/>
</dbReference>
<reference evidence="10 11" key="1">
    <citation type="journal article" date="2018" name="Sci. Data">
        <title>The draft genome sequence of cork oak.</title>
        <authorList>
            <person name="Ramos A.M."/>
            <person name="Usie A."/>
            <person name="Barbosa P."/>
            <person name="Barros P.M."/>
            <person name="Capote T."/>
            <person name="Chaves I."/>
            <person name="Simoes F."/>
            <person name="Abreu I."/>
            <person name="Carrasquinho I."/>
            <person name="Faro C."/>
            <person name="Guimaraes J.B."/>
            <person name="Mendonca D."/>
            <person name="Nobrega F."/>
            <person name="Rodrigues L."/>
            <person name="Saibo N.J.M."/>
            <person name="Varela M.C."/>
            <person name="Egas C."/>
            <person name="Matos J."/>
            <person name="Miguel C.M."/>
            <person name="Oliveira M.M."/>
            <person name="Ricardo C.P."/>
            <person name="Goncalves S."/>
        </authorList>
    </citation>
    <scope>NUCLEOTIDE SEQUENCE [LARGE SCALE GENOMIC DNA]</scope>
    <source>
        <strain evidence="11">cv. HL8</strain>
    </source>
</reference>
<protein>
    <submittedName>
        <fullName evidence="10">Subtilisin-like protease sbt4.15</fullName>
    </submittedName>
</protein>
<evidence type="ECO:0000313" key="10">
    <source>
        <dbReference type="EMBL" id="KAK7849030.1"/>
    </source>
</evidence>
<dbReference type="InterPro" id="IPR023828">
    <property type="entry name" value="Peptidase_S8_Ser-AS"/>
</dbReference>
<dbReference type="InterPro" id="IPR000209">
    <property type="entry name" value="Peptidase_S8/S53_dom"/>
</dbReference>
<evidence type="ECO:0000256" key="2">
    <source>
        <dbReference type="ARBA" id="ARBA00011073"/>
    </source>
</evidence>
<proteinExistence type="inferred from homology"/>
<dbReference type="Gene3D" id="2.60.40.2310">
    <property type="match status" value="1"/>
</dbReference>
<keyword evidence="4" id="KW-0732">Signal</keyword>
<dbReference type="SUPFAM" id="SSF52743">
    <property type="entry name" value="Subtilisin-like"/>
    <property type="match status" value="2"/>
</dbReference>
<dbReference type="InterPro" id="IPR036852">
    <property type="entry name" value="Peptidase_S8/S53_dom_sf"/>
</dbReference>
<evidence type="ECO:0000256" key="1">
    <source>
        <dbReference type="ARBA" id="ARBA00004613"/>
    </source>
</evidence>
<comment type="similarity">
    <text evidence="2 7">Belongs to the peptidase S8 family.</text>
</comment>
<dbReference type="Pfam" id="PF17766">
    <property type="entry name" value="fn3_6"/>
    <property type="match status" value="1"/>
</dbReference>
<dbReference type="InterPro" id="IPR045051">
    <property type="entry name" value="SBT"/>
</dbReference>
<dbReference type="GO" id="GO:0006508">
    <property type="term" value="P:proteolysis"/>
    <property type="evidence" value="ECO:0007669"/>
    <property type="project" value="UniProtKB-KW"/>
</dbReference>
<evidence type="ECO:0000313" key="11">
    <source>
        <dbReference type="Proteomes" id="UP000237347"/>
    </source>
</evidence>
<evidence type="ECO:0000256" key="3">
    <source>
        <dbReference type="ARBA" id="ARBA00022670"/>
    </source>
</evidence>
<sequence>MYKVCWLEGCSDVDLLARMDDAINDGVDLISISIGGPMSSFFDDAMSSYLDDPIAIGAFHTMMKRILTTCSARNDDPYASSVANTAPWIMIVGASAIDRQFSTLVLSVNTFSPKSRIYPLPSAGNAAMGKDCACKEGASPGYLKSVGLVGMIITLQEKVDTGFSFTLPAVYVDANNAGCHIQTKTTRNAAAPFVASFSSRGPANVSPTILKVTICNDYCSRYKFVYLLLASIQLDIVAPGVDILACYSKLISITGSPDDNQVNVYNIISGTSIACPHVTGAAMFHLQPDIVAPGVDIFACYSKLRSITGSPDDNQVNVYNIISGTSIACPHVTGAAAHVKTFHPNWSPIAIKSALMTTVKDDHAELAYGAGHIDPIRALQPGLIYNSSKFDYARFLCNEDYTGIAISLFTNENTSCSSLPNIGGQDALNYPSMSLQLNNPNSSISTMFRRKVTNVGSERAIYKAIVKAPTNLKVTVVPKQLAFSHLHEEKYFMVVKKGPPLNNISSLSA</sequence>
<accession>A0AAW0LCM0</accession>
<organism evidence="10 11">
    <name type="scientific">Quercus suber</name>
    <name type="common">Cork oak</name>
    <dbReference type="NCBI Taxonomy" id="58331"/>
    <lineage>
        <taxon>Eukaryota</taxon>
        <taxon>Viridiplantae</taxon>
        <taxon>Streptophyta</taxon>
        <taxon>Embryophyta</taxon>
        <taxon>Tracheophyta</taxon>
        <taxon>Spermatophyta</taxon>
        <taxon>Magnoliopsida</taxon>
        <taxon>eudicotyledons</taxon>
        <taxon>Gunneridae</taxon>
        <taxon>Pentapetalae</taxon>
        <taxon>rosids</taxon>
        <taxon>fabids</taxon>
        <taxon>Fagales</taxon>
        <taxon>Fagaceae</taxon>
        <taxon>Quercus</taxon>
    </lineage>
</organism>
<comment type="caution">
    <text evidence="10">The sequence shown here is derived from an EMBL/GenBank/DDBJ whole genome shotgun (WGS) entry which is preliminary data.</text>
</comment>
<dbReference type="GO" id="GO:0005576">
    <property type="term" value="C:extracellular region"/>
    <property type="evidence" value="ECO:0007669"/>
    <property type="project" value="UniProtKB-SubCell"/>
</dbReference>
<evidence type="ECO:0000256" key="7">
    <source>
        <dbReference type="PROSITE-ProRule" id="PRU01240"/>
    </source>
</evidence>
<evidence type="ECO:0000256" key="4">
    <source>
        <dbReference type="ARBA" id="ARBA00022729"/>
    </source>
</evidence>